<evidence type="ECO:0000313" key="6">
    <source>
        <dbReference type="Proteomes" id="UP000252355"/>
    </source>
</evidence>
<feature type="domain" description="Peptidase M16 C-terminal" evidence="4">
    <location>
        <begin position="180"/>
        <end position="366"/>
    </location>
</feature>
<dbReference type="EMBL" id="QOQW01000012">
    <property type="protein sequence ID" value="RCK79484.1"/>
    <property type="molecule type" value="Genomic_DNA"/>
</dbReference>
<evidence type="ECO:0000256" key="2">
    <source>
        <dbReference type="RuleBase" id="RU004447"/>
    </source>
</evidence>
<dbReference type="Proteomes" id="UP000252355">
    <property type="component" value="Unassembled WGS sequence"/>
</dbReference>
<dbReference type="PANTHER" id="PTHR11851:SF49">
    <property type="entry name" value="MITOCHONDRIAL-PROCESSING PEPTIDASE SUBUNIT ALPHA"/>
    <property type="match status" value="1"/>
</dbReference>
<feature type="domain" description="Peptidase M16 N-terminal" evidence="3">
    <location>
        <begin position="27"/>
        <end position="171"/>
    </location>
</feature>
<dbReference type="SUPFAM" id="SSF63411">
    <property type="entry name" value="LuxS/MPP-like metallohydrolase"/>
    <property type="match status" value="4"/>
</dbReference>
<accession>A0A367ZMX4</accession>
<proteinExistence type="inferred from homology"/>
<organism evidence="5 6">
    <name type="scientific">Candidatus Ozemobacter sibiricus</name>
    <dbReference type="NCBI Taxonomy" id="2268124"/>
    <lineage>
        <taxon>Bacteria</taxon>
        <taxon>Candidatus Ozemobacteria</taxon>
        <taxon>Candidatus Ozemobacterales</taxon>
        <taxon>Candidatus Ozemobacteraceae</taxon>
        <taxon>Candidatus Ozemobacter</taxon>
    </lineage>
</organism>
<reference evidence="5 6" key="1">
    <citation type="submission" date="2018-05" db="EMBL/GenBank/DDBJ databases">
        <title>A metagenomic window into the 2 km-deep terrestrial subsurface aquifer revealed taxonomically and functionally diverse microbial community comprising novel uncultured bacterial lineages.</title>
        <authorList>
            <person name="Kadnikov V.V."/>
            <person name="Mardanov A.V."/>
            <person name="Beletsky A.V."/>
            <person name="Banks D."/>
            <person name="Pimenov N.V."/>
            <person name="Frank Y.A."/>
            <person name="Karnachuk O.V."/>
            <person name="Ravin N.V."/>
        </authorList>
    </citation>
    <scope>NUCLEOTIDE SEQUENCE [LARGE SCALE GENOMIC DNA]</scope>
    <source>
        <strain evidence="5">BY5</strain>
    </source>
</reference>
<name>A0A367ZMX4_9BACT</name>
<protein>
    <submittedName>
        <fullName evidence="5">Peptidase, M16 family</fullName>
    </submittedName>
</protein>
<dbReference type="InterPro" id="IPR011765">
    <property type="entry name" value="Pept_M16_N"/>
</dbReference>
<dbReference type="Pfam" id="PF00675">
    <property type="entry name" value="Peptidase_M16"/>
    <property type="match status" value="2"/>
</dbReference>
<comment type="similarity">
    <text evidence="1 2">Belongs to the peptidase M16 family.</text>
</comment>
<gene>
    <name evidence="5" type="ORF">OZSIB_4238</name>
</gene>
<dbReference type="Pfam" id="PF05193">
    <property type="entry name" value="Peptidase_M16_C"/>
    <property type="match status" value="2"/>
</dbReference>
<dbReference type="GO" id="GO:0004222">
    <property type="term" value="F:metalloendopeptidase activity"/>
    <property type="evidence" value="ECO:0007669"/>
    <property type="project" value="InterPro"/>
</dbReference>
<dbReference type="InterPro" id="IPR007863">
    <property type="entry name" value="Peptidase_M16_C"/>
</dbReference>
<feature type="domain" description="Peptidase M16 C-terminal" evidence="4">
    <location>
        <begin position="606"/>
        <end position="778"/>
    </location>
</feature>
<dbReference type="InterPro" id="IPR011249">
    <property type="entry name" value="Metalloenz_LuxS/M16"/>
</dbReference>
<comment type="caution">
    <text evidence="5">The sequence shown here is derived from an EMBL/GenBank/DDBJ whole genome shotgun (WGS) entry which is preliminary data.</text>
</comment>
<dbReference type="InterPro" id="IPR050361">
    <property type="entry name" value="MPP/UQCRC_Complex"/>
</dbReference>
<feature type="domain" description="Peptidase M16 N-terminal" evidence="3">
    <location>
        <begin position="452"/>
        <end position="572"/>
    </location>
</feature>
<dbReference type="Gene3D" id="3.30.830.10">
    <property type="entry name" value="Metalloenzyme, LuxS/M16 peptidase-like"/>
    <property type="match status" value="4"/>
</dbReference>
<dbReference type="GO" id="GO:0006508">
    <property type="term" value="P:proteolysis"/>
    <property type="evidence" value="ECO:0007669"/>
    <property type="project" value="InterPro"/>
</dbReference>
<dbReference type="AlphaFoldDB" id="A0A367ZMX4"/>
<evidence type="ECO:0000259" key="4">
    <source>
        <dbReference type="Pfam" id="PF05193"/>
    </source>
</evidence>
<evidence type="ECO:0000256" key="1">
    <source>
        <dbReference type="ARBA" id="ARBA00007261"/>
    </source>
</evidence>
<evidence type="ECO:0000259" key="3">
    <source>
        <dbReference type="Pfam" id="PF00675"/>
    </source>
</evidence>
<dbReference type="PROSITE" id="PS00143">
    <property type="entry name" value="INSULINASE"/>
    <property type="match status" value="1"/>
</dbReference>
<sequence>MVGLGPGVKARAWQPWQTFTLDNGLQVLIKEEPAAPVVALNIWIHVGSRNEKPGQEGFSHLIEHMLFKGTPTYPTGQLDREIKKLGASQNAFTSLDYTCYHVLGAKEHFPRLMELEADAVLNSLFDPAEFAKEVQVVLEEMRMDKDDPESKVYNMVRELAYTTHPYRHPVIGYHDVLASATRDQVYDYYKTYYTPANMWVVVVGDVKTAEALEVVKKYMGGVSGRPKPEQTVPAEPPQDRKREVREFGDLQQAYVALAWHAPGIASPDNYVMDVISAMMGSGRSSRLVKTLVEDEKLVTSVRTSYFTSQDPSLFMIMAEMPQGNVGKFIDRATRLMADLGAEPGTAERDPAQGITPAEFEKAKQQLIASTIFARETAEAQAFSYGHYATLDKLSEADAYIDRIKQVSLADVQRLAKATFQDWNLSVARYEPQIATSTLVPEMLTLENGLRLILRPNHSSPLVAMAVQIDAGGLREGKREAGLANLTASTLLKGTEGKKADEIARAFEAMGTKVEVKAQKSFTTFKMQALAEKFLPSLDLALEVLTKADFPEAEFRKEQEIALEKLKAEEDNLFPFIYYRTLKALFPDHPIGYSSLGLAEDVKNLRRSDCVQFFRKHYVGSGMVVAVVGDFYPSEIKDALVKRFETISRGSLPELKEPKVDPIAQPLEITAQKNRQQSQIIVATRTFPRNDPRGVAMDVLRTILSGSMASRLFTNLRDKRSLAYSVWGTNVGMRTAGYFFATLSTAVGKLDEARAALVDELEAIRTGGFSDEEFEDAKKYILGQYAIGLVDNLSQADTFSTDEFFGLGFDYHRKYPDLIKNVSKDAVKAIAEEFLLGKGAYAVGFTRP</sequence>
<dbReference type="GO" id="GO:0046872">
    <property type="term" value="F:metal ion binding"/>
    <property type="evidence" value="ECO:0007669"/>
    <property type="project" value="InterPro"/>
</dbReference>
<dbReference type="PANTHER" id="PTHR11851">
    <property type="entry name" value="METALLOPROTEASE"/>
    <property type="match status" value="1"/>
</dbReference>
<evidence type="ECO:0000313" key="5">
    <source>
        <dbReference type="EMBL" id="RCK79484.1"/>
    </source>
</evidence>
<dbReference type="InterPro" id="IPR001431">
    <property type="entry name" value="Pept_M16_Zn_BS"/>
</dbReference>